<reference evidence="5" key="1">
    <citation type="submission" date="2018-05" db="EMBL/GenBank/DDBJ databases">
        <title>Micromonospora globispora sp. nov. and Micromonospora rugosa sp. nov., isolated from marine sediment.</title>
        <authorList>
            <person name="Carro L."/>
            <person name="Aysel V."/>
            <person name="Cetin D."/>
            <person name="Igual J.M."/>
            <person name="Klenk H.-P."/>
            <person name="Trujillo M.E."/>
            <person name="Sahin N."/>
        </authorList>
    </citation>
    <scope>NUCLEOTIDE SEQUENCE [LARGE SCALE GENOMIC DNA]</scope>
    <source>
        <strain evidence="5">S2904</strain>
    </source>
</reference>
<accession>A0A317KCY7</accession>
<dbReference type="SUPFAM" id="SSF46689">
    <property type="entry name" value="Homeodomain-like"/>
    <property type="match status" value="1"/>
</dbReference>
<dbReference type="Proteomes" id="UP000245683">
    <property type="component" value="Unassembled WGS sequence"/>
</dbReference>
<dbReference type="PANTHER" id="PTHR43479:SF7">
    <property type="entry name" value="TETR-FAMILY TRANSCRIPTIONAL REGULATOR"/>
    <property type="match status" value="1"/>
</dbReference>
<dbReference type="InterPro" id="IPR001647">
    <property type="entry name" value="HTH_TetR"/>
</dbReference>
<gene>
    <name evidence="4" type="ORF">DLJ46_06365</name>
</gene>
<sequence length="209" mass="23121">MTEGGDRRVRRTRRNLTEALTDLILERGYEAITVQDILDRADIGRSTFYAHFRDKEALLLSCFDDLRDDLRRDLDAMTPGVEPHDPGQPSIAVFAHAYRHRRVYRALCGRHGGNIVYGHLHTLVAHALRMHLAPHLAASGSPIPAEAMAEFYTSGLLGILTWWVNQGFPHGPAHVAQMYGAMANPGIAAAIGRPSDAETRPTISNASRH</sequence>
<evidence type="ECO:0000256" key="2">
    <source>
        <dbReference type="PROSITE-ProRule" id="PRU00335"/>
    </source>
</evidence>
<keyword evidence="5" id="KW-1185">Reference proteome</keyword>
<proteinExistence type="predicted"/>
<evidence type="ECO:0000313" key="4">
    <source>
        <dbReference type="EMBL" id="PWU50742.1"/>
    </source>
</evidence>
<dbReference type="Gene3D" id="1.10.357.10">
    <property type="entry name" value="Tetracycline Repressor, domain 2"/>
    <property type="match status" value="1"/>
</dbReference>
<evidence type="ECO:0000313" key="5">
    <source>
        <dbReference type="Proteomes" id="UP000245683"/>
    </source>
</evidence>
<evidence type="ECO:0000259" key="3">
    <source>
        <dbReference type="PROSITE" id="PS50977"/>
    </source>
</evidence>
<dbReference type="Pfam" id="PF00440">
    <property type="entry name" value="TetR_N"/>
    <property type="match status" value="1"/>
</dbReference>
<evidence type="ECO:0000256" key="1">
    <source>
        <dbReference type="ARBA" id="ARBA00023125"/>
    </source>
</evidence>
<dbReference type="Pfam" id="PF14278">
    <property type="entry name" value="TetR_C_8"/>
    <property type="match status" value="1"/>
</dbReference>
<dbReference type="PROSITE" id="PS50977">
    <property type="entry name" value="HTH_TETR_2"/>
    <property type="match status" value="1"/>
</dbReference>
<feature type="DNA-binding region" description="H-T-H motif" evidence="2">
    <location>
        <begin position="33"/>
        <end position="52"/>
    </location>
</feature>
<keyword evidence="1 2" id="KW-0238">DNA-binding</keyword>
<comment type="caution">
    <text evidence="4">The sequence shown here is derived from an EMBL/GenBank/DDBJ whole genome shotgun (WGS) entry which is preliminary data.</text>
</comment>
<feature type="domain" description="HTH tetR-type" evidence="3">
    <location>
        <begin position="10"/>
        <end position="70"/>
    </location>
</feature>
<organism evidence="4 5">
    <name type="scientific">Micromonospora globispora</name>
    <dbReference type="NCBI Taxonomy" id="1450148"/>
    <lineage>
        <taxon>Bacteria</taxon>
        <taxon>Bacillati</taxon>
        <taxon>Actinomycetota</taxon>
        <taxon>Actinomycetes</taxon>
        <taxon>Micromonosporales</taxon>
        <taxon>Micromonosporaceae</taxon>
        <taxon>Micromonospora</taxon>
    </lineage>
</organism>
<dbReference type="InterPro" id="IPR009057">
    <property type="entry name" value="Homeodomain-like_sf"/>
</dbReference>
<dbReference type="InterPro" id="IPR039532">
    <property type="entry name" value="TetR_C_Firmicutes"/>
</dbReference>
<dbReference type="EMBL" id="QGSV01000104">
    <property type="protein sequence ID" value="PWU50742.1"/>
    <property type="molecule type" value="Genomic_DNA"/>
</dbReference>
<name>A0A317KCY7_9ACTN</name>
<dbReference type="AlphaFoldDB" id="A0A317KCY7"/>
<dbReference type="InterPro" id="IPR050624">
    <property type="entry name" value="HTH-type_Tx_Regulator"/>
</dbReference>
<dbReference type="PRINTS" id="PR00455">
    <property type="entry name" value="HTHTETR"/>
</dbReference>
<dbReference type="GO" id="GO:0003677">
    <property type="term" value="F:DNA binding"/>
    <property type="evidence" value="ECO:0007669"/>
    <property type="project" value="UniProtKB-UniRule"/>
</dbReference>
<protein>
    <recommendedName>
        <fullName evidence="3">HTH tetR-type domain-containing protein</fullName>
    </recommendedName>
</protein>
<dbReference type="PANTHER" id="PTHR43479">
    <property type="entry name" value="ACREF/ENVCD OPERON REPRESSOR-RELATED"/>
    <property type="match status" value="1"/>
</dbReference>